<reference evidence="1" key="3">
    <citation type="submission" date="2022-06" db="UniProtKB">
        <authorList>
            <consortium name="EnsemblPlants"/>
        </authorList>
    </citation>
    <scope>IDENTIFICATION</scope>
</reference>
<proteinExistence type="predicted"/>
<dbReference type="Gramene" id="TuG1812G0600004312.01.T01">
    <property type="protein sequence ID" value="TuG1812G0600004312.01.T01"/>
    <property type="gene ID" value="TuG1812G0600004312.01"/>
</dbReference>
<accession>A0A8R7V1T1</accession>
<protein>
    <submittedName>
        <fullName evidence="1">Uncharacterized protein</fullName>
    </submittedName>
</protein>
<reference evidence="1" key="2">
    <citation type="submission" date="2018-03" db="EMBL/GenBank/DDBJ databases">
        <title>The Triticum urartu genome reveals the dynamic nature of wheat genome evolution.</title>
        <authorList>
            <person name="Ling H."/>
            <person name="Ma B."/>
            <person name="Shi X."/>
            <person name="Liu H."/>
            <person name="Dong L."/>
            <person name="Sun H."/>
            <person name="Cao Y."/>
            <person name="Gao Q."/>
            <person name="Zheng S."/>
            <person name="Li Y."/>
            <person name="Yu Y."/>
            <person name="Du H."/>
            <person name="Qi M."/>
            <person name="Li Y."/>
            <person name="Yu H."/>
            <person name="Cui Y."/>
            <person name="Wang N."/>
            <person name="Chen C."/>
            <person name="Wu H."/>
            <person name="Zhao Y."/>
            <person name="Zhang J."/>
            <person name="Li Y."/>
            <person name="Zhou W."/>
            <person name="Zhang B."/>
            <person name="Hu W."/>
            <person name="Eijk M."/>
            <person name="Tang J."/>
            <person name="Witsenboer H."/>
            <person name="Zhao S."/>
            <person name="Li Z."/>
            <person name="Zhang A."/>
            <person name="Wang D."/>
            <person name="Liang C."/>
        </authorList>
    </citation>
    <scope>NUCLEOTIDE SEQUENCE [LARGE SCALE GENOMIC DNA]</scope>
    <source>
        <strain evidence="1">cv. G1812</strain>
    </source>
</reference>
<dbReference type="Proteomes" id="UP000015106">
    <property type="component" value="Chromosome 6"/>
</dbReference>
<name>A0A8R7V1T1_TRIUA</name>
<keyword evidence="2" id="KW-1185">Reference proteome</keyword>
<evidence type="ECO:0000313" key="2">
    <source>
        <dbReference type="Proteomes" id="UP000015106"/>
    </source>
</evidence>
<dbReference type="AlphaFoldDB" id="A0A8R7V1T1"/>
<evidence type="ECO:0000313" key="1">
    <source>
        <dbReference type="EnsemblPlants" id="TuG1812G0600004312.01.T01"/>
    </source>
</evidence>
<dbReference type="EnsemblPlants" id="TuG1812G0600004312.01.T01">
    <property type="protein sequence ID" value="TuG1812G0600004312.01.T01"/>
    <property type="gene ID" value="TuG1812G0600004312.01"/>
</dbReference>
<organism evidence="1 2">
    <name type="scientific">Triticum urartu</name>
    <name type="common">Red wild einkorn</name>
    <name type="synonym">Crithodium urartu</name>
    <dbReference type="NCBI Taxonomy" id="4572"/>
    <lineage>
        <taxon>Eukaryota</taxon>
        <taxon>Viridiplantae</taxon>
        <taxon>Streptophyta</taxon>
        <taxon>Embryophyta</taxon>
        <taxon>Tracheophyta</taxon>
        <taxon>Spermatophyta</taxon>
        <taxon>Magnoliopsida</taxon>
        <taxon>Liliopsida</taxon>
        <taxon>Poales</taxon>
        <taxon>Poaceae</taxon>
        <taxon>BOP clade</taxon>
        <taxon>Pooideae</taxon>
        <taxon>Triticodae</taxon>
        <taxon>Triticeae</taxon>
        <taxon>Triticinae</taxon>
        <taxon>Triticum</taxon>
    </lineage>
</organism>
<sequence>MGLACSRRLLPSVLPASYFPSDGCATYLHSRPFSSERKHVTKLVFSLCYLSVILGTAYLHPRLSLCYLSVIPGKTPAALTWRENEADLNFCRQHTEQKRNKILGRSTSNKFNIRQKKEIHKAKVHQSGRSKAT</sequence>
<reference evidence="2" key="1">
    <citation type="journal article" date="2013" name="Nature">
        <title>Draft genome of the wheat A-genome progenitor Triticum urartu.</title>
        <authorList>
            <person name="Ling H.Q."/>
            <person name="Zhao S."/>
            <person name="Liu D."/>
            <person name="Wang J."/>
            <person name="Sun H."/>
            <person name="Zhang C."/>
            <person name="Fan H."/>
            <person name="Li D."/>
            <person name="Dong L."/>
            <person name="Tao Y."/>
            <person name="Gao C."/>
            <person name="Wu H."/>
            <person name="Li Y."/>
            <person name="Cui Y."/>
            <person name="Guo X."/>
            <person name="Zheng S."/>
            <person name="Wang B."/>
            <person name="Yu K."/>
            <person name="Liang Q."/>
            <person name="Yang W."/>
            <person name="Lou X."/>
            <person name="Chen J."/>
            <person name="Feng M."/>
            <person name="Jian J."/>
            <person name="Zhang X."/>
            <person name="Luo G."/>
            <person name="Jiang Y."/>
            <person name="Liu J."/>
            <person name="Wang Z."/>
            <person name="Sha Y."/>
            <person name="Zhang B."/>
            <person name="Wu H."/>
            <person name="Tang D."/>
            <person name="Shen Q."/>
            <person name="Xue P."/>
            <person name="Zou S."/>
            <person name="Wang X."/>
            <person name="Liu X."/>
            <person name="Wang F."/>
            <person name="Yang Y."/>
            <person name="An X."/>
            <person name="Dong Z."/>
            <person name="Zhang K."/>
            <person name="Zhang X."/>
            <person name="Luo M.C."/>
            <person name="Dvorak J."/>
            <person name="Tong Y."/>
            <person name="Wang J."/>
            <person name="Yang H."/>
            <person name="Li Z."/>
            <person name="Wang D."/>
            <person name="Zhang A."/>
            <person name="Wang J."/>
        </authorList>
    </citation>
    <scope>NUCLEOTIDE SEQUENCE</scope>
    <source>
        <strain evidence="2">cv. G1812</strain>
    </source>
</reference>